<keyword evidence="5" id="KW-0560">Oxidoreductase</keyword>
<sequence>MTTVPTTASVVVVGAGPVGLTAGIALADAGVDVVVLDRQAEGANTSRAVVIHARTLEVLDTFGVTAQLRDQGLIVPTFVALDGDRELARVSFGDLPTEFPYTVMVGQEVTESILLARLRAAGGDVLRPYAVASLTQDESGVTVGYTGPDGTAGSIRADYVIGADGMYSTVRDAVGIGFEGAQYPESFVLADVRMAWPAPRDEVSLNLSPEGFMLVAPLPNEQHDRYRIVAQVAEAPEKPDLAAVQAILDERRPAGGGEVREVLWSSRFRVHHRLATSYRAGRVFVAGDAAHVHSPAGGQGMNTGIQDAAYLGGLLAQVTRGADPALLDDYETTRRPVAESVVAMTDRMTKMATLSAAPARAVRNLVLSTVTRIPAVREKLAFVLSELGYR</sequence>
<keyword evidence="3" id="KW-0274">FAD</keyword>
<protein>
    <submittedName>
        <fullName evidence="5">Pentachlorophenol monooxygenase</fullName>
    </submittedName>
</protein>
<dbReference type="PRINTS" id="PR00420">
    <property type="entry name" value="RNGMNOXGNASE"/>
</dbReference>
<dbReference type="PANTHER" id="PTHR43004">
    <property type="entry name" value="TRK SYSTEM POTASSIUM UPTAKE PROTEIN"/>
    <property type="match status" value="1"/>
</dbReference>
<accession>A0A3M2L1Y9</accession>
<proteinExistence type="predicted"/>
<name>A0A3M2L1Y9_9NOCA</name>
<comment type="caution">
    <text evidence="5">The sequence shown here is derived from an EMBL/GenBank/DDBJ whole genome shotgun (WGS) entry which is preliminary data.</text>
</comment>
<dbReference type="OrthoDB" id="8670884at2"/>
<comment type="cofactor">
    <cofactor evidence="1">
        <name>FAD</name>
        <dbReference type="ChEBI" id="CHEBI:57692"/>
    </cofactor>
</comment>
<dbReference type="RefSeq" id="WP_122188802.1">
    <property type="nucleotide sequence ID" value="NZ_RFFH01000006.1"/>
</dbReference>
<dbReference type="GO" id="GO:0071949">
    <property type="term" value="F:FAD binding"/>
    <property type="evidence" value="ECO:0007669"/>
    <property type="project" value="InterPro"/>
</dbReference>
<reference evidence="5 6" key="1">
    <citation type="submission" date="2018-10" db="EMBL/GenBank/DDBJ databases">
        <title>Isolation from cow dung.</title>
        <authorList>
            <person name="Ling L."/>
        </authorList>
    </citation>
    <scope>NUCLEOTIDE SEQUENCE [LARGE SCALE GENOMIC DNA]</scope>
    <source>
        <strain evidence="5 6">NEAU-LL90</strain>
    </source>
</reference>
<dbReference type="EMBL" id="RFFH01000006">
    <property type="protein sequence ID" value="RMI31667.1"/>
    <property type="molecule type" value="Genomic_DNA"/>
</dbReference>
<evidence type="ECO:0000256" key="2">
    <source>
        <dbReference type="ARBA" id="ARBA00022630"/>
    </source>
</evidence>
<dbReference type="AlphaFoldDB" id="A0A3M2L1Y9"/>
<dbReference type="GO" id="GO:0016709">
    <property type="term" value="F:oxidoreductase activity, acting on paired donors, with incorporation or reduction of molecular oxygen, NAD(P)H as one donor, and incorporation of one atom of oxygen"/>
    <property type="evidence" value="ECO:0007669"/>
    <property type="project" value="UniProtKB-ARBA"/>
</dbReference>
<dbReference type="InterPro" id="IPR050641">
    <property type="entry name" value="RIFMO-like"/>
</dbReference>
<dbReference type="Gene3D" id="3.30.70.2450">
    <property type="match status" value="1"/>
</dbReference>
<dbReference type="InterPro" id="IPR036188">
    <property type="entry name" value="FAD/NAD-bd_sf"/>
</dbReference>
<keyword evidence="5" id="KW-0503">Monooxygenase</keyword>
<dbReference type="Gene3D" id="3.50.50.60">
    <property type="entry name" value="FAD/NAD(P)-binding domain"/>
    <property type="match status" value="1"/>
</dbReference>
<evidence type="ECO:0000313" key="6">
    <source>
        <dbReference type="Proteomes" id="UP000279275"/>
    </source>
</evidence>
<dbReference type="PANTHER" id="PTHR43004:SF19">
    <property type="entry name" value="BINDING MONOOXYGENASE, PUTATIVE (JCVI)-RELATED"/>
    <property type="match status" value="1"/>
</dbReference>
<feature type="domain" description="FAD-binding" evidence="4">
    <location>
        <begin position="8"/>
        <end position="343"/>
    </location>
</feature>
<dbReference type="InterPro" id="IPR002938">
    <property type="entry name" value="FAD-bd"/>
</dbReference>
<keyword evidence="2" id="KW-0285">Flavoprotein</keyword>
<organism evidence="5 6">
    <name type="scientific">Nocardia stercoris</name>
    <dbReference type="NCBI Taxonomy" id="2483361"/>
    <lineage>
        <taxon>Bacteria</taxon>
        <taxon>Bacillati</taxon>
        <taxon>Actinomycetota</taxon>
        <taxon>Actinomycetes</taxon>
        <taxon>Mycobacteriales</taxon>
        <taxon>Nocardiaceae</taxon>
        <taxon>Nocardia</taxon>
    </lineage>
</organism>
<gene>
    <name evidence="5" type="ORF">EBN03_15755</name>
</gene>
<evidence type="ECO:0000259" key="4">
    <source>
        <dbReference type="Pfam" id="PF01494"/>
    </source>
</evidence>
<evidence type="ECO:0000256" key="1">
    <source>
        <dbReference type="ARBA" id="ARBA00001974"/>
    </source>
</evidence>
<dbReference type="Pfam" id="PF01494">
    <property type="entry name" value="FAD_binding_3"/>
    <property type="match status" value="1"/>
</dbReference>
<evidence type="ECO:0000256" key="3">
    <source>
        <dbReference type="ARBA" id="ARBA00022827"/>
    </source>
</evidence>
<keyword evidence="6" id="KW-1185">Reference proteome</keyword>
<dbReference type="Proteomes" id="UP000279275">
    <property type="component" value="Unassembled WGS sequence"/>
</dbReference>
<evidence type="ECO:0000313" key="5">
    <source>
        <dbReference type="EMBL" id="RMI31667.1"/>
    </source>
</evidence>
<dbReference type="SUPFAM" id="SSF51905">
    <property type="entry name" value="FAD/NAD(P)-binding domain"/>
    <property type="match status" value="1"/>
</dbReference>